<comment type="similarity">
    <text evidence="1 7">Belongs to the MurCDEF family. MurE subfamily.</text>
</comment>
<dbReference type="EMBL" id="CAADFJ010000022">
    <property type="protein sequence ID" value="VFJ98535.1"/>
    <property type="molecule type" value="Genomic_DNA"/>
</dbReference>
<evidence type="ECO:0000256" key="1">
    <source>
        <dbReference type="ARBA" id="ARBA00005898"/>
    </source>
</evidence>
<dbReference type="GO" id="GO:0008765">
    <property type="term" value="F:UDP-N-acetylmuramoylalanyl-D-glutamate-2,6-diaminopimelate ligase activity"/>
    <property type="evidence" value="ECO:0007669"/>
    <property type="project" value="UniProtKB-UniRule"/>
</dbReference>
<dbReference type="GO" id="GO:0005737">
    <property type="term" value="C:cytoplasm"/>
    <property type="evidence" value="ECO:0007669"/>
    <property type="project" value="UniProtKB-SubCell"/>
</dbReference>
<evidence type="ECO:0000259" key="9">
    <source>
        <dbReference type="Pfam" id="PF01225"/>
    </source>
</evidence>
<feature type="binding site" evidence="7">
    <location>
        <position position="188"/>
    </location>
    <ligand>
        <name>UDP-N-acetyl-alpha-D-muramoyl-L-alanyl-D-glutamate</name>
        <dbReference type="ChEBI" id="CHEBI:83900"/>
    </ligand>
</feature>
<dbReference type="InterPro" id="IPR035911">
    <property type="entry name" value="MurE/MurF_N"/>
</dbReference>
<feature type="binding site" evidence="7">
    <location>
        <begin position="437"/>
        <end position="440"/>
    </location>
    <ligand>
        <name>meso-2,6-diaminopimelate</name>
        <dbReference type="ChEBI" id="CHEBI:57791"/>
    </ligand>
</feature>
<feature type="binding site" evidence="7">
    <location>
        <begin position="153"/>
        <end position="154"/>
    </location>
    <ligand>
        <name>UDP-N-acetyl-alpha-D-muramoyl-L-alanyl-D-glutamate</name>
        <dbReference type="ChEBI" id="CHEBI:83900"/>
    </ligand>
</feature>
<protein>
    <recommendedName>
        <fullName evidence="7">UDP-N-acetylmuramoyl-L-alanyl-D-glutamate--2,6-diaminopimelate ligase</fullName>
        <ecNumber evidence="7">6.3.2.13</ecNumber>
    </recommendedName>
    <alternativeName>
        <fullName evidence="7">Meso-A2pm-adding enzyme</fullName>
    </alternativeName>
    <alternativeName>
        <fullName evidence="7">Meso-diaminopimelate-adding enzyme</fullName>
    </alternativeName>
    <alternativeName>
        <fullName evidence="7">UDP-MurNAc-L-Ala-D-Glu:meso-diaminopimelate ligase</fullName>
    </alternativeName>
    <alternativeName>
        <fullName evidence="7">UDP-MurNAc-tripeptide synthetase</fullName>
    </alternativeName>
    <alternativeName>
        <fullName evidence="7">UDP-N-acetylmuramyl-tripeptide synthetase</fullName>
    </alternativeName>
</protein>
<keyword evidence="4 7" id="KW-0573">Peptidoglycan synthesis</keyword>
<dbReference type="PANTHER" id="PTHR23135:SF4">
    <property type="entry name" value="UDP-N-ACETYLMURAMOYL-L-ALANYL-D-GLUTAMATE--2,6-DIAMINOPIMELATE LIGASE MURE HOMOLOG, CHLOROPLASTIC"/>
    <property type="match status" value="1"/>
</dbReference>
<dbReference type="InterPro" id="IPR036615">
    <property type="entry name" value="Mur_ligase_C_dom_sf"/>
</dbReference>
<keyword evidence="7" id="KW-0460">Magnesium</keyword>
<organism evidence="14">
    <name type="scientific">Candidatus Kentrum eta</name>
    <dbReference type="NCBI Taxonomy" id="2126337"/>
    <lineage>
        <taxon>Bacteria</taxon>
        <taxon>Pseudomonadati</taxon>
        <taxon>Pseudomonadota</taxon>
        <taxon>Gammaproteobacteria</taxon>
        <taxon>Candidatus Kentrum</taxon>
    </lineage>
</organism>
<keyword evidence="5 7" id="KW-0131">Cell cycle</keyword>
<keyword evidence="7" id="KW-0963">Cytoplasm</keyword>
<dbReference type="EMBL" id="CAADFI010000022">
    <property type="protein sequence ID" value="VFJ91877.1"/>
    <property type="molecule type" value="Genomic_DNA"/>
</dbReference>
<evidence type="ECO:0000256" key="8">
    <source>
        <dbReference type="RuleBase" id="RU004135"/>
    </source>
</evidence>
<dbReference type="GO" id="GO:0000287">
    <property type="term" value="F:magnesium ion binding"/>
    <property type="evidence" value="ECO:0007669"/>
    <property type="project" value="UniProtKB-UniRule"/>
</dbReference>
<dbReference type="Gene3D" id="3.40.1390.10">
    <property type="entry name" value="MurE/MurF, N-terminal domain"/>
    <property type="match status" value="1"/>
</dbReference>
<dbReference type="Pfam" id="PF02875">
    <property type="entry name" value="Mur_ligase_C"/>
    <property type="match status" value="1"/>
</dbReference>
<evidence type="ECO:0000259" key="10">
    <source>
        <dbReference type="Pfam" id="PF02875"/>
    </source>
</evidence>
<feature type="binding site" evidence="7">
    <location>
        <position position="180"/>
    </location>
    <ligand>
        <name>UDP-N-acetyl-alpha-D-muramoyl-L-alanyl-D-glutamate</name>
        <dbReference type="ChEBI" id="CHEBI:83900"/>
    </ligand>
</feature>
<dbReference type="InterPro" id="IPR013221">
    <property type="entry name" value="Mur_ligase_cen"/>
</dbReference>
<dbReference type="EMBL" id="CAADFG010000024">
    <property type="protein sequence ID" value="VFJ90848.1"/>
    <property type="molecule type" value="Genomic_DNA"/>
</dbReference>
<keyword evidence="6 7" id="KW-0961">Cell wall biogenesis/degradation</keyword>
<dbReference type="AlphaFoldDB" id="A0A450V1C3"/>
<comment type="cofactor">
    <cofactor evidence="7">
        <name>Mg(2+)</name>
        <dbReference type="ChEBI" id="CHEBI:18420"/>
    </cofactor>
</comment>
<dbReference type="InterPro" id="IPR005761">
    <property type="entry name" value="UDP-N-AcMur-Glu-dNH2Pim_ligase"/>
</dbReference>
<comment type="catalytic activity">
    <reaction evidence="7">
        <text>UDP-N-acetyl-alpha-D-muramoyl-L-alanyl-D-glutamate + meso-2,6-diaminopimelate + ATP = UDP-N-acetyl-alpha-D-muramoyl-L-alanyl-gamma-D-glutamyl-meso-2,6-diaminopimelate + ADP + phosphate + H(+)</text>
        <dbReference type="Rhea" id="RHEA:23676"/>
        <dbReference type="ChEBI" id="CHEBI:15378"/>
        <dbReference type="ChEBI" id="CHEBI:30616"/>
        <dbReference type="ChEBI" id="CHEBI:43474"/>
        <dbReference type="ChEBI" id="CHEBI:57791"/>
        <dbReference type="ChEBI" id="CHEBI:83900"/>
        <dbReference type="ChEBI" id="CHEBI:83905"/>
        <dbReference type="ChEBI" id="CHEBI:456216"/>
        <dbReference type="EC" id="6.3.2.13"/>
    </reaction>
</comment>
<dbReference type="HAMAP" id="MF_00208">
    <property type="entry name" value="MurE"/>
    <property type="match status" value="1"/>
</dbReference>
<comment type="subcellular location">
    <subcellularLocation>
        <location evidence="7 8">Cytoplasm</location>
    </subcellularLocation>
</comment>
<keyword evidence="7 14" id="KW-0436">Ligase</keyword>
<dbReference type="EC" id="6.3.2.13" evidence="7"/>
<dbReference type="Gene3D" id="3.40.1190.10">
    <property type="entry name" value="Mur-like, catalytic domain"/>
    <property type="match status" value="1"/>
</dbReference>
<dbReference type="InterPro" id="IPR004101">
    <property type="entry name" value="Mur_ligase_C"/>
</dbReference>
<dbReference type="SUPFAM" id="SSF53623">
    <property type="entry name" value="MurD-like peptide ligases, catalytic domain"/>
    <property type="match status" value="1"/>
</dbReference>
<feature type="binding site" evidence="7">
    <location>
        <position position="186"/>
    </location>
    <ligand>
        <name>UDP-N-acetyl-alpha-D-muramoyl-L-alanyl-D-glutamate</name>
        <dbReference type="ChEBI" id="CHEBI:83900"/>
    </ligand>
</feature>
<evidence type="ECO:0000256" key="5">
    <source>
        <dbReference type="ARBA" id="ARBA00023306"/>
    </source>
</evidence>
<evidence type="ECO:0000256" key="4">
    <source>
        <dbReference type="ARBA" id="ARBA00022984"/>
    </source>
</evidence>
<comment type="function">
    <text evidence="7">Catalyzes the addition of meso-diaminopimelic acid to the nucleotide precursor UDP-N-acetylmuramoyl-L-alanyl-D-glutamate (UMAG) in the biosynthesis of bacterial cell-wall peptidoglycan.</text>
</comment>
<feature type="binding site" evidence="7">
    <location>
        <position position="30"/>
    </location>
    <ligand>
        <name>UDP-N-acetyl-alpha-D-muramoyl-L-alanyl-D-glutamate</name>
        <dbReference type="ChEBI" id="CHEBI:83900"/>
    </ligand>
</feature>
<feature type="short sequence motif" description="Meso-diaminopimelate recognition motif" evidence="7">
    <location>
        <begin position="437"/>
        <end position="440"/>
    </location>
</feature>
<dbReference type="GO" id="GO:0005524">
    <property type="term" value="F:ATP binding"/>
    <property type="evidence" value="ECO:0007669"/>
    <property type="project" value="UniProtKB-UniRule"/>
</dbReference>
<evidence type="ECO:0000256" key="7">
    <source>
        <dbReference type="HAMAP-Rule" id="MF_00208"/>
    </source>
</evidence>
<dbReference type="SUPFAM" id="SSF63418">
    <property type="entry name" value="MurE/MurF N-terminal domain"/>
    <property type="match status" value="1"/>
</dbReference>
<dbReference type="NCBIfam" id="TIGR01085">
    <property type="entry name" value="murE"/>
    <property type="match status" value="1"/>
</dbReference>
<dbReference type="PANTHER" id="PTHR23135">
    <property type="entry name" value="MUR LIGASE FAMILY MEMBER"/>
    <property type="match status" value="1"/>
</dbReference>
<comment type="PTM">
    <text evidence="7">Carboxylation is probably crucial for Mg(2+) binding and, consequently, for the gamma-phosphate positioning of ATP.</text>
</comment>
<evidence type="ECO:0000256" key="2">
    <source>
        <dbReference type="ARBA" id="ARBA00022618"/>
    </source>
</evidence>
<feature type="domain" description="Mur ligase central" evidence="11">
    <location>
        <begin position="109"/>
        <end position="324"/>
    </location>
</feature>
<dbReference type="InterPro" id="IPR036565">
    <property type="entry name" value="Mur-like_cat_sf"/>
</dbReference>
<dbReference type="GO" id="GO:0009252">
    <property type="term" value="P:peptidoglycan biosynthetic process"/>
    <property type="evidence" value="ECO:0007669"/>
    <property type="project" value="UniProtKB-UniRule"/>
</dbReference>
<sequence>MQLHGILNGIRIRHRRGRNDIHVGALRFDSRQVAPGDVFFAVKGARADGHGFIGEAVARGARAIVCEAEDVPAPDGVTVVTVRNASEALGVAASNFHGAPSRRLRLVGVTGTNGKTTIATLLFRLFGKLGHQAGLLSTIGNRIGDRVIAATHTTPDAVAINGLLRAMADAGCGYCFMEVSSHALTQRRTAGLTFAGGVFSNLTQDHLDYHGTLEDYLKAKKSFFDGLPRTAFALVNRDDASAGRMLAHCEARRFCYGLEPAGHGGAGPGAEEGAAGGVALGAYPAYTGRVLENRLDGMRLEMDGVGLETGLIGRFNAYNLLAVYGGAVLLGAPRERVLAAMDGGGEGEDGGLGKVAGRFETMPWRPRGADRAVTAVVDYAHTPDALENVLETLRHIRGGDEGVITVVGAGGDRDRGKRPLMGRIAARLSDRVILTSDNPRWEDPARIIQDMRQGVLAEDREKVTVILDRERAIRAALGLAAPGDIVLVAGKGHERYQEIRGVRRDFDDKAVIAKYLDEENDG</sequence>
<dbReference type="UniPathway" id="UPA00219"/>
<feature type="domain" description="Mur ligase C-terminal" evidence="10">
    <location>
        <begin position="368"/>
        <end position="492"/>
    </location>
</feature>
<name>A0A450V1C3_9GAMM</name>
<evidence type="ECO:0000256" key="3">
    <source>
        <dbReference type="ARBA" id="ARBA00022960"/>
    </source>
</evidence>
<feature type="modified residue" description="N6-carboxylysine" evidence="7">
    <location>
        <position position="220"/>
    </location>
</feature>
<keyword evidence="7" id="KW-0067">ATP-binding</keyword>
<evidence type="ECO:0000313" key="14">
    <source>
        <dbReference type="EMBL" id="VFJ98535.1"/>
    </source>
</evidence>
<gene>
    <name evidence="7" type="primary">murE</name>
    <name evidence="12" type="ORF">BECKH772A_GA0070896_1002416</name>
    <name evidence="13" type="ORF">BECKH772B_GA0070898_1002214</name>
    <name evidence="14" type="ORF">BECKH772C_GA0070978_1002215</name>
</gene>
<evidence type="ECO:0000313" key="12">
    <source>
        <dbReference type="EMBL" id="VFJ90848.1"/>
    </source>
</evidence>
<dbReference type="GO" id="GO:0071555">
    <property type="term" value="P:cell wall organization"/>
    <property type="evidence" value="ECO:0007669"/>
    <property type="project" value="UniProtKB-KW"/>
</dbReference>
<feature type="domain" description="Mur ligase N-terminal catalytic" evidence="9">
    <location>
        <begin position="25"/>
        <end position="97"/>
    </location>
</feature>
<dbReference type="Pfam" id="PF01225">
    <property type="entry name" value="Mur_ligase"/>
    <property type="match status" value="1"/>
</dbReference>
<comment type="caution">
    <text evidence="7">Lacks conserved residue(s) required for the propagation of feature annotation.</text>
</comment>
<feature type="binding site" evidence="7">
    <location>
        <position position="494"/>
    </location>
    <ligand>
        <name>meso-2,6-diaminopimelate</name>
        <dbReference type="ChEBI" id="CHEBI:57791"/>
    </ligand>
</feature>
<dbReference type="GO" id="GO:0051301">
    <property type="term" value="P:cell division"/>
    <property type="evidence" value="ECO:0007669"/>
    <property type="project" value="UniProtKB-KW"/>
</dbReference>
<proteinExistence type="inferred from homology"/>
<dbReference type="Pfam" id="PF08245">
    <property type="entry name" value="Mur_ligase_M"/>
    <property type="match status" value="1"/>
</dbReference>
<evidence type="ECO:0000259" key="11">
    <source>
        <dbReference type="Pfam" id="PF08245"/>
    </source>
</evidence>
<comment type="pathway">
    <text evidence="7 8">Cell wall biogenesis; peptidoglycan biosynthesis.</text>
</comment>
<dbReference type="Gene3D" id="3.90.190.20">
    <property type="entry name" value="Mur ligase, C-terminal domain"/>
    <property type="match status" value="1"/>
</dbReference>
<feature type="binding site" evidence="7">
    <location>
        <begin position="111"/>
        <end position="117"/>
    </location>
    <ligand>
        <name>ATP</name>
        <dbReference type="ChEBI" id="CHEBI:30616"/>
    </ligand>
</feature>
<keyword evidence="2 7" id="KW-0132">Cell division</keyword>
<dbReference type="InterPro" id="IPR000713">
    <property type="entry name" value="Mur_ligase_N"/>
</dbReference>
<keyword evidence="3 7" id="KW-0133">Cell shape</keyword>
<evidence type="ECO:0000256" key="6">
    <source>
        <dbReference type="ARBA" id="ARBA00023316"/>
    </source>
</evidence>
<accession>A0A450V1C3</accession>
<feature type="binding site" evidence="7">
    <location>
        <position position="490"/>
    </location>
    <ligand>
        <name>meso-2,6-diaminopimelate</name>
        <dbReference type="ChEBI" id="CHEBI:57791"/>
    </ligand>
</feature>
<dbReference type="SUPFAM" id="SSF53244">
    <property type="entry name" value="MurD-like peptide ligases, peptide-binding domain"/>
    <property type="match status" value="1"/>
</dbReference>
<dbReference type="GO" id="GO:0008360">
    <property type="term" value="P:regulation of cell shape"/>
    <property type="evidence" value="ECO:0007669"/>
    <property type="project" value="UniProtKB-KW"/>
</dbReference>
<evidence type="ECO:0000313" key="13">
    <source>
        <dbReference type="EMBL" id="VFJ91877.1"/>
    </source>
</evidence>
<feature type="binding site" evidence="7">
    <location>
        <position position="413"/>
    </location>
    <ligand>
        <name>meso-2,6-diaminopimelate</name>
        <dbReference type="ChEBI" id="CHEBI:57791"/>
    </ligand>
</feature>
<keyword evidence="7" id="KW-0547">Nucleotide-binding</keyword>
<reference evidence="14" key="1">
    <citation type="submission" date="2019-02" db="EMBL/GenBank/DDBJ databases">
        <authorList>
            <person name="Gruber-Vodicka R. H."/>
            <person name="Seah K. B. B."/>
        </authorList>
    </citation>
    <scope>NUCLEOTIDE SEQUENCE</scope>
    <source>
        <strain evidence="14">BECK_SA2B12</strain>
        <strain evidence="12">BECK_SA2B15</strain>
        <strain evidence="13">BECK_SA2B20</strain>
    </source>
</reference>